<evidence type="ECO:0000313" key="1">
    <source>
        <dbReference type="EMBL" id="KAI4865051.1"/>
    </source>
</evidence>
<accession>A0ACB9Z0M4</accession>
<name>A0ACB9Z0M4_9PEZI</name>
<comment type="caution">
    <text evidence="1">The sequence shown here is derived from an EMBL/GenBank/DDBJ whole genome shotgun (WGS) entry which is preliminary data.</text>
</comment>
<keyword evidence="2" id="KW-1185">Reference proteome</keyword>
<sequence>MFVLFFTTYVSFLVGEEAIREGARTPIACLSTRYGWSRHAMGIGRAVSNKTTSRAFAMRHSYVCSCSFISLVTYVPRCVGYIPRQTCVRHSGRRMEY</sequence>
<dbReference type="Proteomes" id="UP001497700">
    <property type="component" value="Unassembled WGS sequence"/>
</dbReference>
<reference evidence="1 2" key="1">
    <citation type="journal article" date="2022" name="New Phytol.">
        <title>Ecological generalism drives hyperdiversity of secondary metabolite gene clusters in xylarialean endophytes.</title>
        <authorList>
            <person name="Franco M.E.E."/>
            <person name="Wisecaver J.H."/>
            <person name="Arnold A.E."/>
            <person name="Ju Y.M."/>
            <person name="Slot J.C."/>
            <person name="Ahrendt S."/>
            <person name="Moore L.P."/>
            <person name="Eastman K.E."/>
            <person name="Scott K."/>
            <person name="Konkel Z."/>
            <person name="Mondo S.J."/>
            <person name="Kuo A."/>
            <person name="Hayes R.D."/>
            <person name="Haridas S."/>
            <person name="Andreopoulos B."/>
            <person name="Riley R."/>
            <person name="LaButti K."/>
            <person name="Pangilinan J."/>
            <person name="Lipzen A."/>
            <person name="Amirebrahimi M."/>
            <person name="Yan J."/>
            <person name="Adam C."/>
            <person name="Keymanesh K."/>
            <person name="Ng V."/>
            <person name="Louie K."/>
            <person name="Northen T."/>
            <person name="Drula E."/>
            <person name="Henrissat B."/>
            <person name="Hsieh H.M."/>
            <person name="Youens-Clark K."/>
            <person name="Lutzoni F."/>
            <person name="Miadlikowska J."/>
            <person name="Eastwood D.C."/>
            <person name="Hamelin R.C."/>
            <person name="Grigoriev I.V."/>
            <person name="U'Ren J.M."/>
        </authorList>
    </citation>
    <scope>NUCLEOTIDE SEQUENCE [LARGE SCALE GENOMIC DNA]</scope>
    <source>
        <strain evidence="1 2">CBS 119005</strain>
    </source>
</reference>
<gene>
    <name evidence="1" type="ORF">F4820DRAFT_421646</name>
</gene>
<protein>
    <submittedName>
        <fullName evidence="1">Uncharacterized protein</fullName>
    </submittedName>
</protein>
<dbReference type="EMBL" id="MU393477">
    <property type="protein sequence ID" value="KAI4865051.1"/>
    <property type="molecule type" value="Genomic_DNA"/>
</dbReference>
<evidence type="ECO:0000313" key="2">
    <source>
        <dbReference type="Proteomes" id="UP001497700"/>
    </source>
</evidence>
<proteinExistence type="predicted"/>
<organism evidence="1 2">
    <name type="scientific">Hypoxylon rubiginosum</name>
    <dbReference type="NCBI Taxonomy" id="110542"/>
    <lineage>
        <taxon>Eukaryota</taxon>
        <taxon>Fungi</taxon>
        <taxon>Dikarya</taxon>
        <taxon>Ascomycota</taxon>
        <taxon>Pezizomycotina</taxon>
        <taxon>Sordariomycetes</taxon>
        <taxon>Xylariomycetidae</taxon>
        <taxon>Xylariales</taxon>
        <taxon>Hypoxylaceae</taxon>
        <taxon>Hypoxylon</taxon>
    </lineage>
</organism>